<feature type="coiled-coil region" evidence="2">
    <location>
        <begin position="11"/>
        <end position="80"/>
    </location>
</feature>
<sequence>MMKPEDKALLKTTIERALAHLRDEVQALEEQTEPVAPDRAIGRLTRMDAIQSKNIAAAQLRKAQSRAAQLEKALHALASDSFGICTRCGRAIPVKRLLLVPESTTHVRCPRRRE</sequence>
<protein>
    <recommendedName>
        <fullName evidence="5">DksA C4-type domain-containing protein</fullName>
    </recommendedName>
</protein>
<feature type="zinc finger region" description="dksA C4-type" evidence="1">
    <location>
        <begin position="85"/>
        <end position="109"/>
    </location>
</feature>
<reference evidence="3" key="1">
    <citation type="submission" date="2021-03" db="EMBL/GenBank/DDBJ databases">
        <authorList>
            <person name="Wang G."/>
        </authorList>
    </citation>
    <scope>NUCLEOTIDE SEQUENCE</scope>
    <source>
        <strain evidence="3">KCTC 12899</strain>
    </source>
</reference>
<dbReference type="PANTHER" id="PTHR33823">
    <property type="entry name" value="RNA POLYMERASE-BINDING TRANSCRIPTION FACTOR DKSA-RELATED"/>
    <property type="match status" value="1"/>
</dbReference>
<comment type="caution">
    <text evidence="3">The sequence shown here is derived from an EMBL/GenBank/DDBJ whole genome shotgun (WGS) entry which is preliminary data.</text>
</comment>
<evidence type="ECO:0000256" key="1">
    <source>
        <dbReference type="PROSITE-ProRule" id="PRU00510"/>
    </source>
</evidence>
<evidence type="ECO:0000256" key="2">
    <source>
        <dbReference type="SAM" id="Coils"/>
    </source>
</evidence>
<evidence type="ECO:0000313" key="4">
    <source>
        <dbReference type="Proteomes" id="UP000664417"/>
    </source>
</evidence>
<dbReference type="PANTHER" id="PTHR33823:SF4">
    <property type="entry name" value="GENERAL STRESS PROTEIN 16O"/>
    <property type="match status" value="1"/>
</dbReference>
<keyword evidence="4" id="KW-1185">Reference proteome</keyword>
<gene>
    <name evidence="3" type="ORF">J3U88_24810</name>
</gene>
<organism evidence="3 4">
    <name type="scientific">Acanthopleuribacter pedis</name>
    <dbReference type="NCBI Taxonomy" id="442870"/>
    <lineage>
        <taxon>Bacteria</taxon>
        <taxon>Pseudomonadati</taxon>
        <taxon>Acidobacteriota</taxon>
        <taxon>Holophagae</taxon>
        <taxon>Acanthopleuribacterales</taxon>
        <taxon>Acanthopleuribacteraceae</taxon>
        <taxon>Acanthopleuribacter</taxon>
    </lineage>
</organism>
<dbReference type="RefSeq" id="WP_207861697.1">
    <property type="nucleotide sequence ID" value="NZ_JAFREP010000027.1"/>
</dbReference>
<evidence type="ECO:0008006" key="5">
    <source>
        <dbReference type="Google" id="ProtNLM"/>
    </source>
</evidence>
<dbReference type="Proteomes" id="UP000664417">
    <property type="component" value="Unassembled WGS sequence"/>
</dbReference>
<proteinExistence type="predicted"/>
<dbReference type="AlphaFoldDB" id="A0A8J7QDD8"/>
<keyword evidence="2" id="KW-0175">Coiled coil</keyword>
<dbReference type="Gene3D" id="1.20.120.910">
    <property type="entry name" value="DksA, coiled-coil domain"/>
    <property type="match status" value="1"/>
</dbReference>
<dbReference type="SUPFAM" id="SSF57716">
    <property type="entry name" value="Glucocorticoid receptor-like (DNA-binding domain)"/>
    <property type="match status" value="1"/>
</dbReference>
<accession>A0A8J7QDD8</accession>
<evidence type="ECO:0000313" key="3">
    <source>
        <dbReference type="EMBL" id="MBO1321724.1"/>
    </source>
</evidence>
<name>A0A8J7QDD8_9BACT</name>
<dbReference type="PROSITE" id="PS51128">
    <property type="entry name" value="ZF_DKSA_2"/>
    <property type="match status" value="1"/>
</dbReference>
<dbReference type="EMBL" id="JAFREP010000027">
    <property type="protein sequence ID" value="MBO1321724.1"/>
    <property type="molecule type" value="Genomic_DNA"/>
</dbReference>